<comment type="caution">
    <text evidence="2">The sequence shown here is derived from an EMBL/GenBank/DDBJ whole genome shotgun (WGS) entry which is preliminary data.</text>
</comment>
<organism evidence="2 3">
    <name type="scientific">Enterococcus villorum</name>
    <dbReference type="NCBI Taxonomy" id="112904"/>
    <lineage>
        <taxon>Bacteria</taxon>
        <taxon>Bacillati</taxon>
        <taxon>Bacillota</taxon>
        <taxon>Bacilli</taxon>
        <taxon>Lactobacillales</taxon>
        <taxon>Enterococcaceae</taxon>
        <taxon>Enterococcus</taxon>
    </lineage>
</organism>
<reference evidence="2 3" key="1">
    <citation type="journal article" date="2017" name="BMC Microbiol.">
        <title>Comparative genomics of Enterococcus spp. isolated from bovine feces.</title>
        <authorList>
            <person name="Beukers A.G."/>
            <person name="Zaheer R."/>
            <person name="Goji N."/>
            <person name="Amoako K.K."/>
            <person name="Chaves A.V."/>
            <person name="Ward M.P."/>
            <person name="McAllister T.A."/>
        </authorList>
    </citation>
    <scope>NUCLEOTIDE SEQUENCE [LARGE SCALE GENOMIC DNA]</scope>
    <source>
        <strain evidence="2 3">F1129D 143</strain>
    </source>
</reference>
<gene>
    <name evidence="2" type="ORF">BH747_11965</name>
</gene>
<keyword evidence="1" id="KW-0812">Transmembrane</keyword>
<feature type="transmembrane region" description="Helical" evidence="1">
    <location>
        <begin position="80"/>
        <end position="104"/>
    </location>
</feature>
<keyword evidence="1" id="KW-1133">Transmembrane helix</keyword>
<dbReference type="AlphaFoldDB" id="A0A1V8Y712"/>
<dbReference type="Proteomes" id="UP000192477">
    <property type="component" value="Unassembled WGS sequence"/>
</dbReference>
<protein>
    <submittedName>
        <fullName evidence="2">Uncharacterized protein</fullName>
    </submittedName>
</protein>
<dbReference type="EMBL" id="MJEA01000017">
    <property type="protein sequence ID" value="OQO68391.1"/>
    <property type="molecule type" value="Genomic_DNA"/>
</dbReference>
<evidence type="ECO:0000256" key="1">
    <source>
        <dbReference type="SAM" id="Phobius"/>
    </source>
</evidence>
<feature type="transmembrane region" description="Helical" evidence="1">
    <location>
        <begin position="179"/>
        <end position="197"/>
    </location>
</feature>
<keyword evidence="1" id="KW-0472">Membrane</keyword>
<sequence>MLSIIIFLLFIYVILVYYLLFLFLVSKKLLAGRKKILHTVFPELKSKIAFNQRKKEMSCYLKSVEPKNVKFEKFIFTMRVLIYLLILLLIINFMPILASGDFAYSSRVVTLFCKTFIYIGIAFLLVAAMTYTSIQINQKNDLLLGVYLKEHPSNELKLLPYSKDFAAKYYTLQLKISRFSFFTGILQILSSLLILFLH</sequence>
<evidence type="ECO:0000313" key="3">
    <source>
        <dbReference type="Proteomes" id="UP000192477"/>
    </source>
</evidence>
<feature type="transmembrane region" description="Helical" evidence="1">
    <location>
        <begin position="116"/>
        <end position="134"/>
    </location>
</feature>
<evidence type="ECO:0000313" key="2">
    <source>
        <dbReference type="EMBL" id="OQO68391.1"/>
    </source>
</evidence>
<accession>A0A1V8Y712</accession>
<feature type="transmembrane region" description="Helical" evidence="1">
    <location>
        <begin position="6"/>
        <end position="25"/>
    </location>
</feature>
<name>A0A1V8Y712_9ENTE</name>
<proteinExistence type="predicted"/>